<dbReference type="Gene3D" id="3.40.50.1820">
    <property type="entry name" value="alpha/beta hydrolase"/>
    <property type="match status" value="1"/>
</dbReference>
<name>A0ABQ3V0K9_9CHLR</name>
<dbReference type="Proteomes" id="UP000654345">
    <property type="component" value="Unassembled WGS sequence"/>
</dbReference>
<proteinExistence type="predicted"/>
<dbReference type="Gene3D" id="2.120.10.30">
    <property type="entry name" value="TolB, C-terminal domain"/>
    <property type="match status" value="2"/>
</dbReference>
<dbReference type="Pfam" id="PF00326">
    <property type="entry name" value="Peptidase_S9"/>
    <property type="match status" value="1"/>
</dbReference>
<organism evidence="4 5">
    <name type="scientific">Ktedonobacter robiniae</name>
    <dbReference type="NCBI Taxonomy" id="2778365"/>
    <lineage>
        <taxon>Bacteria</taxon>
        <taxon>Bacillati</taxon>
        <taxon>Chloroflexota</taxon>
        <taxon>Ktedonobacteria</taxon>
        <taxon>Ktedonobacterales</taxon>
        <taxon>Ktedonobacteraceae</taxon>
        <taxon>Ktedonobacter</taxon>
    </lineage>
</organism>
<dbReference type="InterPro" id="IPR011042">
    <property type="entry name" value="6-blade_b-propeller_TolB-like"/>
</dbReference>
<keyword evidence="2" id="KW-0720">Serine protease</keyword>
<dbReference type="InterPro" id="IPR029058">
    <property type="entry name" value="AB_hydrolase_fold"/>
</dbReference>
<dbReference type="SUPFAM" id="SSF53474">
    <property type="entry name" value="alpha/beta-Hydrolases"/>
    <property type="match status" value="1"/>
</dbReference>
<dbReference type="GO" id="GO:0016787">
    <property type="term" value="F:hydrolase activity"/>
    <property type="evidence" value="ECO:0007669"/>
    <property type="project" value="UniProtKB-KW"/>
</dbReference>
<dbReference type="InterPro" id="IPR011659">
    <property type="entry name" value="WD40"/>
</dbReference>
<keyword evidence="2" id="KW-0645">Protease</keyword>
<accession>A0ABQ3V0K9</accession>
<dbReference type="Pfam" id="PF07676">
    <property type="entry name" value="PD40"/>
    <property type="match status" value="2"/>
</dbReference>
<reference evidence="4 5" key="1">
    <citation type="journal article" date="2021" name="Int. J. Syst. Evol. Microbiol.">
        <title>Reticulibacter mediterranei gen. nov., sp. nov., within the new family Reticulibacteraceae fam. nov., and Ktedonospora formicarum gen. nov., sp. nov., Ktedonobacter robiniae sp. nov., Dictyobacter formicarum sp. nov. and Dictyobacter arantiisoli sp. nov., belonging to the class Ktedonobacteria.</title>
        <authorList>
            <person name="Yabe S."/>
            <person name="Zheng Y."/>
            <person name="Wang C.M."/>
            <person name="Sakai Y."/>
            <person name="Abe K."/>
            <person name="Yokota A."/>
            <person name="Donadio S."/>
            <person name="Cavaletti L."/>
            <person name="Monciardini P."/>
        </authorList>
    </citation>
    <scope>NUCLEOTIDE SEQUENCE [LARGE SCALE GENOMIC DNA]</scope>
    <source>
        <strain evidence="4 5">SOSP1-30</strain>
    </source>
</reference>
<dbReference type="RefSeq" id="WP_201374745.1">
    <property type="nucleotide sequence ID" value="NZ_BNJG01000003.1"/>
</dbReference>
<evidence type="ECO:0000256" key="1">
    <source>
        <dbReference type="ARBA" id="ARBA00022801"/>
    </source>
</evidence>
<keyword evidence="1 4" id="KW-0378">Hydrolase</keyword>
<protein>
    <submittedName>
        <fullName evidence="4">Acyl-peptide hydrolase</fullName>
    </submittedName>
</protein>
<dbReference type="PANTHER" id="PTHR42776">
    <property type="entry name" value="SERINE PEPTIDASE S9 FAMILY MEMBER"/>
    <property type="match status" value="1"/>
</dbReference>
<gene>
    <name evidence="4" type="ORF">KSB_69300</name>
</gene>
<evidence type="ECO:0000313" key="5">
    <source>
        <dbReference type="Proteomes" id="UP000654345"/>
    </source>
</evidence>
<evidence type="ECO:0000256" key="2">
    <source>
        <dbReference type="ARBA" id="ARBA00022825"/>
    </source>
</evidence>
<evidence type="ECO:0000259" key="3">
    <source>
        <dbReference type="Pfam" id="PF00326"/>
    </source>
</evidence>
<feature type="domain" description="Peptidase S9 prolyl oligopeptidase catalytic" evidence="3">
    <location>
        <begin position="449"/>
        <end position="656"/>
    </location>
</feature>
<dbReference type="SUPFAM" id="SSF82171">
    <property type="entry name" value="DPP6 N-terminal domain-like"/>
    <property type="match status" value="1"/>
</dbReference>
<dbReference type="InterPro" id="IPR001375">
    <property type="entry name" value="Peptidase_S9_cat"/>
</dbReference>
<dbReference type="EMBL" id="BNJG01000003">
    <property type="protein sequence ID" value="GHO58455.1"/>
    <property type="molecule type" value="Genomic_DNA"/>
</dbReference>
<sequence length="659" mass="73265">MNELHSTVSQQEAIPFHTTHPHVPVVLDTLFSIRNVISAVIAPDGKRAAFVVREWVPDQPRQRGRVWCVDTAGGDPYPLSTGTLDDSAPSWSPDSQQLAFISKSGHEDEALLRIVPAQGGESRTICAMPNGISEVNWSPDGSRIAFLSHDGPKPGNDPIILRPGEERYRRLWTVRPAYGTPESITPNGVSIWQYAWSPDSSQLAVYFATGPEYSDWYWGQVGIVAASGGAVRQLSQLDRQACSLAWSLDGNTIAYVSGNWSDPDRNGGDIYVISLTNGQTRNLTPELDWSPTWCSWLPDGRHLICAGFEGLSCQIGLLDSTTGKMTSLSSNFALGDRHWPHLSMTADRRYVVATHSEKHPYDVWFGELHYEDASVRDLTWKRLTRMNPQQEETLTLAKTERIRYESVDGWHIDALVTWPLHHEGSTPPPLILHVHGGPSGAWLDDGDYHSQYLAAAGFAVLRPNVRGSMGHGVAFADAVLGDMGGKDFQDALRGVDYLVERNLVDGERVGIMGWSYGGFLSAWAVTQTNRFKAAIMGAGISDFHSYHAQSNEQGWDMRFLGQNGHPIDPLTHPEAYRERSPITYARRVTTPTMVVHGEKDLCVPVSQAYGFYRALQENGVDAVLAVYPREGHGFGELKHQRDYQQRVLAWFKQHLLKQS</sequence>
<keyword evidence="5" id="KW-1185">Reference proteome</keyword>
<dbReference type="PANTHER" id="PTHR42776:SF27">
    <property type="entry name" value="DIPEPTIDYL PEPTIDASE FAMILY MEMBER 6"/>
    <property type="match status" value="1"/>
</dbReference>
<evidence type="ECO:0000313" key="4">
    <source>
        <dbReference type="EMBL" id="GHO58455.1"/>
    </source>
</evidence>
<comment type="caution">
    <text evidence="4">The sequence shown here is derived from an EMBL/GenBank/DDBJ whole genome shotgun (WGS) entry which is preliminary data.</text>
</comment>